<gene>
    <name evidence="1" type="ORF">E4K67_04270</name>
</gene>
<dbReference type="AlphaFoldDB" id="A0A4Z0R9H1"/>
<comment type="caution">
    <text evidence="1">The sequence shown here is derived from an EMBL/GenBank/DDBJ whole genome shotgun (WGS) entry which is preliminary data.</text>
</comment>
<proteinExistence type="predicted"/>
<dbReference type="Proteomes" id="UP000298460">
    <property type="component" value="Unassembled WGS sequence"/>
</dbReference>
<dbReference type="OrthoDB" id="1802436at2"/>
<reference evidence="1 2" key="1">
    <citation type="submission" date="2019-03" db="EMBL/GenBank/DDBJ databases">
        <title>Draft Genome Sequence of Desulfosporosinus fructosivorans Strain 63.6F, Isolated from Marine Sediment in the Baltic Sea.</title>
        <authorList>
            <person name="Hausmann B."/>
            <person name="Vandieken V."/>
            <person name="Pjevac P."/>
            <person name="Schreck K."/>
            <person name="Herbold C.W."/>
            <person name="Loy A."/>
        </authorList>
    </citation>
    <scope>NUCLEOTIDE SEQUENCE [LARGE SCALE GENOMIC DNA]</scope>
    <source>
        <strain evidence="1 2">63.6F</strain>
    </source>
</reference>
<accession>A0A4Z0R9H1</accession>
<organism evidence="1 2">
    <name type="scientific">Desulfosporosinus fructosivorans</name>
    <dbReference type="NCBI Taxonomy" id="2018669"/>
    <lineage>
        <taxon>Bacteria</taxon>
        <taxon>Bacillati</taxon>
        <taxon>Bacillota</taxon>
        <taxon>Clostridia</taxon>
        <taxon>Eubacteriales</taxon>
        <taxon>Desulfitobacteriaceae</taxon>
        <taxon>Desulfosporosinus</taxon>
    </lineage>
</organism>
<evidence type="ECO:0000313" key="1">
    <source>
        <dbReference type="EMBL" id="TGE38707.1"/>
    </source>
</evidence>
<sequence length="723" mass="83383">MQKNKEKNVLESMDITDLVRTKAGYKKHVNNIIKNFRKTLNRDIPIPRRQVENLKKLASLFLNDVKIDKPIVVNLDIGQGKSTLLMEFVKYIYEIDSTFSTVIVKRTLQEGRDFCIQTGLKEIEPLKDWVALSDEPMKKLEDIYYGDTKVYKESGYSGELRREDVFIAGLLRGFNYNDCLIYEDPKTAKNWFGKLSDSYREYSPVLCKECTVTCGAKSSKWAVDNHPAMVITHQRLFMSNDLEEISKSISGRKVLIIDEKIETKDIGDVLLDQWEAILTRVVASKLSDEMKKEFERIGSYLNGLQYPETSDGTIVVIPPYDDVVKFDSKVYGLLMENHNDIKILEAVEKFINYGGTTSRSWHKEGRKQFSYIRYINLENYTKHFEKTIILDATSARNGEVLDEDYKKSDVVFLGGLNKTPIGKVNLYHSSQRTTKSSLIISNNSTTVEGEKRFRKSRGDRKFYLKNVNLIANEIQDIITVTCEKTLIICYKAIVDKYGGEFNFEDDLKKILTLSKLDSKLYTVRHYGAATTGVNDFRDYENIVFIGMLNKGKLYYTNKSLAIGSMNSAHLALSEYIIDCIQQIGRICVRQGEEANVYMLFEDDIGLTAELDKHFVLQRRKWITKYFNGINNATVAKQTSCWYAVVDELKKMNAGDELSLKSLQDVLESRFKADTIYRQIEHSHVKEFMASQFFTYNKGQRVFQRSFDFSVEDLFIPPTFREAK</sequence>
<evidence type="ECO:0000313" key="2">
    <source>
        <dbReference type="Proteomes" id="UP000298460"/>
    </source>
</evidence>
<keyword evidence="2" id="KW-1185">Reference proteome</keyword>
<dbReference type="EMBL" id="SPQQ01000002">
    <property type="protein sequence ID" value="TGE38707.1"/>
    <property type="molecule type" value="Genomic_DNA"/>
</dbReference>
<protein>
    <submittedName>
        <fullName evidence="1">Uncharacterized protein</fullName>
    </submittedName>
</protein>
<name>A0A4Z0R9H1_9FIRM</name>